<proteinExistence type="predicted"/>
<reference evidence="1 2" key="1">
    <citation type="journal article" date="2019" name="Sci. Rep.">
        <title>Orb-weaving spider Araneus ventricosus genome elucidates the spidroin gene catalogue.</title>
        <authorList>
            <person name="Kono N."/>
            <person name="Nakamura H."/>
            <person name="Ohtoshi R."/>
            <person name="Moran D.A.P."/>
            <person name="Shinohara A."/>
            <person name="Yoshida Y."/>
            <person name="Fujiwara M."/>
            <person name="Mori M."/>
            <person name="Tomita M."/>
            <person name="Arakawa K."/>
        </authorList>
    </citation>
    <scope>NUCLEOTIDE SEQUENCE [LARGE SCALE GENOMIC DNA]</scope>
</reference>
<name>A0A4Y2R358_ARAVE</name>
<sequence length="129" mass="13900">HVPSDGLEQGRCGGGDVDRGSSTLSDRFLSWAGFARQVFGNCPVCHVAGWGTSYFGILSTIHAIPVNRKKNMSVSTLKCCFLLRFLIPDGTTSVFLDVPSRADGNTTGTKFMINKSLSTEHQTEGRGES</sequence>
<evidence type="ECO:0000313" key="1">
    <source>
        <dbReference type="EMBL" id="GBN70053.1"/>
    </source>
</evidence>
<dbReference type="AlphaFoldDB" id="A0A4Y2R358"/>
<dbReference type="Proteomes" id="UP000499080">
    <property type="component" value="Unassembled WGS sequence"/>
</dbReference>
<keyword evidence="2" id="KW-1185">Reference proteome</keyword>
<gene>
    <name evidence="1" type="ORF">AVEN_120766_1</name>
</gene>
<evidence type="ECO:0000313" key="2">
    <source>
        <dbReference type="Proteomes" id="UP000499080"/>
    </source>
</evidence>
<dbReference type="EMBL" id="BGPR01224942">
    <property type="protein sequence ID" value="GBN70053.1"/>
    <property type="molecule type" value="Genomic_DNA"/>
</dbReference>
<accession>A0A4Y2R358</accession>
<feature type="non-terminal residue" evidence="1">
    <location>
        <position position="1"/>
    </location>
</feature>
<protein>
    <submittedName>
        <fullName evidence="1">Uncharacterized protein</fullName>
    </submittedName>
</protein>
<comment type="caution">
    <text evidence="1">The sequence shown here is derived from an EMBL/GenBank/DDBJ whole genome shotgun (WGS) entry which is preliminary data.</text>
</comment>
<organism evidence="1 2">
    <name type="scientific">Araneus ventricosus</name>
    <name type="common">Orbweaver spider</name>
    <name type="synonym">Epeira ventricosa</name>
    <dbReference type="NCBI Taxonomy" id="182803"/>
    <lineage>
        <taxon>Eukaryota</taxon>
        <taxon>Metazoa</taxon>
        <taxon>Ecdysozoa</taxon>
        <taxon>Arthropoda</taxon>
        <taxon>Chelicerata</taxon>
        <taxon>Arachnida</taxon>
        <taxon>Araneae</taxon>
        <taxon>Araneomorphae</taxon>
        <taxon>Entelegynae</taxon>
        <taxon>Araneoidea</taxon>
        <taxon>Araneidae</taxon>
        <taxon>Araneus</taxon>
    </lineage>
</organism>